<protein>
    <submittedName>
        <fullName evidence="13">ATP-binding cassette transporter</fullName>
    </submittedName>
</protein>
<keyword evidence="8 10" id="KW-0472">Membrane</keyword>
<feature type="transmembrane region" description="Helical" evidence="10">
    <location>
        <begin position="455"/>
        <end position="477"/>
    </location>
</feature>
<feature type="transmembrane region" description="Helical" evidence="10">
    <location>
        <begin position="179"/>
        <end position="197"/>
    </location>
</feature>
<keyword evidence="2" id="KW-0813">Transport</keyword>
<evidence type="ECO:0000313" key="14">
    <source>
        <dbReference type="Proteomes" id="UP000620124"/>
    </source>
</evidence>
<feature type="transmembrane region" description="Helical" evidence="10">
    <location>
        <begin position="264"/>
        <end position="282"/>
    </location>
</feature>
<evidence type="ECO:0000256" key="1">
    <source>
        <dbReference type="ARBA" id="ARBA00004141"/>
    </source>
</evidence>
<dbReference type="Proteomes" id="UP000620124">
    <property type="component" value="Unassembled WGS sequence"/>
</dbReference>
<dbReference type="InterPro" id="IPR003593">
    <property type="entry name" value="AAA+_ATPase"/>
</dbReference>
<dbReference type="CDD" id="cd03250">
    <property type="entry name" value="ABCC_MRP_domain1"/>
    <property type="match status" value="1"/>
</dbReference>
<feature type="domain" description="ABC transmembrane type-1" evidence="12">
    <location>
        <begin position="1152"/>
        <end position="1428"/>
    </location>
</feature>
<feature type="transmembrane region" description="Helical" evidence="10">
    <location>
        <begin position="610"/>
        <end position="631"/>
    </location>
</feature>
<feature type="transmembrane region" description="Helical" evidence="10">
    <location>
        <begin position="302"/>
        <end position="322"/>
    </location>
</feature>
<dbReference type="InterPro" id="IPR050173">
    <property type="entry name" value="ABC_transporter_C-like"/>
</dbReference>
<keyword evidence="5" id="KW-0547">Nucleotide-binding</keyword>
<dbReference type="InterPro" id="IPR036640">
    <property type="entry name" value="ABC1_TM_sf"/>
</dbReference>
<dbReference type="GO" id="GO:0140359">
    <property type="term" value="F:ABC-type transporter activity"/>
    <property type="evidence" value="ECO:0007669"/>
    <property type="project" value="InterPro"/>
</dbReference>
<dbReference type="InterPro" id="IPR011527">
    <property type="entry name" value="ABC1_TM_dom"/>
</dbReference>
<feature type="transmembrane region" description="Helical" evidence="10">
    <location>
        <begin position="1322"/>
        <end position="1342"/>
    </location>
</feature>
<dbReference type="PANTHER" id="PTHR24223:SF356">
    <property type="entry name" value="ATP-BINDING CASSETTE TRANSPORTER ABC4"/>
    <property type="match status" value="1"/>
</dbReference>
<evidence type="ECO:0000259" key="11">
    <source>
        <dbReference type="PROSITE" id="PS50893"/>
    </source>
</evidence>
<keyword evidence="14" id="KW-1185">Reference proteome</keyword>
<dbReference type="GO" id="GO:0005524">
    <property type="term" value="F:ATP binding"/>
    <property type="evidence" value="ECO:0007669"/>
    <property type="project" value="UniProtKB-KW"/>
</dbReference>
<dbReference type="CDD" id="cd18596">
    <property type="entry name" value="ABC_6TM_VMR1_D1_like"/>
    <property type="match status" value="1"/>
</dbReference>
<dbReference type="InterPro" id="IPR027417">
    <property type="entry name" value="P-loop_NTPase"/>
</dbReference>
<dbReference type="Pfam" id="PF00664">
    <property type="entry name" value="ABC_membrane"/>
    <property type="match status" value="2"/>
</dbReference>
<evidence type="ECO:0000256" key="4">
    <source>
        <dbReference type="ARBA" id="ARBA00022737"/>
    </source>
</evidence>
<feature type="region of interest" description="Disordered" evidence="9">
    <location>
        <begin position="506"/>
        <end position="586"/>
    </location>
</feature>
<feature type="transmembrane region" description="Helical" evidence="10">
    <location>
        <begin position="1279"/>
        <end position="1302"/>
    </location>
</feature>
<comment type="subcellular location">
    <subcellularLocation>
        <location evidence="1">Membrane</location>
        <topology evidence="1">Multi-pass membrane protein</topology>
    </subcellularLocation>
</comment>
<reference evidence="13" key="1">
    <citation type="submission" date="2020-05" db="EMBL/GenBank/DDBJ databases">
        <title>Mycena genomes resolve the evolution of fungal bioluminescence.</title>
        <authorList>
            <person name="Tsai I.J."/>
        </authorList>
    </citation>
    <scope>NUCLEOTIDE SEQUENCE</scope>
    <source>
        <strain evidence="13">CCC161011</strain>
    </source>
</reference>
<dbReference type="GO" id="GO:0016020">
    <property type="term" value="C:membrane"/>
    <property type="evidence" value="ECO:0007669"/>
    <property type="project" value="UniProtKB-SubCell"/>
</dbReference>
<feature type="transmembrane region" description="Helical" evidence="10">
    <location>
        <begin position="1405"/>
        <end position="1424"/>
    </location>
</feature>
<feature type="transmembrane region" description="Helical" evidence="10">
    <location>
        <begin position="1188"/>
        <end position="1211"/>
    </location>
</feature>
<evidence type="ECO:0000256" key="5">
    <source>
        <dbReference type="ARBA" id="ARBA00022741"/>
    </source>
</evidence>
<dbReference type="PROSITE" id="PS00211">
    <property type="entry name" value="ABC_TRANSPORTER_1"/>
    <property type="match status" value="1"/>
</dbReference>
<dbReference type="Gene3D" id="3.40.50.300">
    <property type="entry name" value="P-loop containing nucleotide triphosphate hydrolases"/>
    <property type="match status" value="2"/>
</dbReference>
<evidence type="ECO:0000313" key="13">
    <source>
        <dbReference type="EMBL" id="KAF7344770.1"/>
    </source>
</evidence>
<accession>A0A8H7CNY5</accession>
<evidence type="ECO:0000256" key="2">
    <source>
        <dbReference type="ARBA" id="ARBA00022448"/>
    </source>
</evidence>
<dbReference type="Pfam" id="PF00005">
    <property type="entry name" value="ABC_tran"/>
    <property type="match status" value="2"/>
</dbReference>
<dbReference type="EMBL" id="JACAZI010000014">
    <property type="protein sequence ID" value="KAF7344770.1"/>
    <property type="molecule type" value="Genomic_DNA"/>
</dbReference>
<dbReference type="InterPro" id="IPR017871">
    <property type="entry name" value="ABC_transporter-like_CS"/>
</dbReference>
<dbReference type="SMART" id="SM00382">
    <property type="entry name" value="AAA"/>
    <property type="match status" value="2"/>
</dbReference>
<feature type="domain" description="ABC transmembrane type-1" evidence="12">
    <location>
        <begin position="423"/>
        <end position="724"/>
    </location>
</feature>
<dbReference type="GO" id="GO:0016887">
    <property type="term" value="F:ATP hydrolysis activity"/>
    <property type="evidence" value="ECO:0007669"/>
    <property type="project" value="InterPro"/>
</dbReference>
<dbReference type="InterPro" id="IPR003439">
    <property type="entry name" value="ABC_transporter-like_ATP-bd"/>
</dbReference>
<feature type="transmembrane region" description="Helical" evidence="10">
    <location>
        <begin position="1145"/>
        <end position="1168"/>
    </location>
</feature>
<dbReference type="SUPFAM" id="SSF90123">
    <property type="entry name" value="ABC transporter transmembrane region"/>
    <property type="match status" value="2"/>
</dbReference>
<evidence type="ECO:0000256" key="10">
    <source>
        <dbReference type="SAM" id="Phobius"/>
    </source>
</evidence>
<feature type="transmembrane region" description="Helical" evidence="10">
    <location>
        <begin position="235"/>
        <end position="257"/>
    </location>
</feature>
<dbReference type="OrthoDB" id="6500128at2759"/>
<dbReference type="PROSITE" id="PS50893">
    <property type="entry name" value="ABC_TRANSPORTER_2"/>
    <property type="match status" value="2"/>
</dbReference>
<evidence type="ECO:0000256" key="7">
    <source>
        <dbReference type="ARBA" id="ARBA00022989"/>
    </source>
</evidence>
<feature type="domain" description="ABC transporter" evidence="11">
    <location>
        <begin position="1465"/>
        <end position="1702"/>
    </location>
</feature>
<name>A0A8H7CNY5_9AGAR</name>
<keyword evidence="6 13" id="KW-0067">ATP-binding</keyword>
<dbReference type="Gene3D" id="1.20.1560.10">
    <property type="entry name" value="ABC transporter type 1, transmembrane domain"/>
    <property type="match status" value="3"/>
</dbReference>
<sequence length="1716" mass="189921">MYNVLLAEDYRPHAVRADAKGMGKVTQKPDTPHARMEIFVIDSGVSSLGFVSDSKKCSLYPRKHPGADTVYRDVMHFWPTAQTPFTVNHPSVASLVSLFAGKCEIWEDTLIVPALVAAASVVVLLLHLFLASAWGRRLRKTSEPDAVNPVPVVHAVGLVADVKEHVAQHGGGVIFSFKLVRLLACLTLLGLSIASLATTEGHKSLQAVTWSLDLRGEKHHKKNKNGSLALSVTEWLQLAMCTTFFYGSILAIVTVSAKGRWSQVAVKHLNTLLTVTLLIYGYRDLFPLITYHRLSLDLSEGWILWGKVIALLVAGVVVPLFIPRLYIPVDPKHPMPVPNPEQTASIMSAIVYSFLDPIVFLGSRVPHLTSDQLPVLADYDYSANLKARNFKHLEVSVYNKRHLFFGLVWTFRLEYLSMAATIIIMATMNFASPIGINRLLSYLENPNEEPAVKPWFWIIWLFVGPMLSSTSFQWYIFLATRTLVRCEAILTQLIFEHALRIRVKAETSEKKPSRNDTSTPARSETPSLIDHDDSSGVGTPNSADADADTVSRDETLHASSSSIKSITSKGKGKEVKETEPEESSNASNLVGKITNLATTDLRNITEGRDFLLLSLYIPLTIALCVVFLYQVLGWSSFVGMGVMILLFPLPGYVAKLVQTVQQQRLKRTDARVQSVTETMNVLRMIKLFGWERQMNERVADKREEELNWLWKRQLLDLLNGTLNDYDGRHLRHLCCTCTSVGPTHPILTQTVLMKESLTASKVFSSMSVFDMLRNQFSFMFYELSQAVTGKVSLDRVNEFLHETELLDVFAEKDPNTSELLVPADAAAYEKIGFRDATFAWSSEKTDGSLTPSRRKFILKIEGEMLFKPGCINLVVGPTGSGKTSLLMALLGEMHFVPSGPTSWYNLPRAKGVSYAAQESWVQNETIQARHLPGTSSRCKHLTILQENIIFGAKFDEVRYKKVLYQCALERDLELFEAGDATEVGEKGLTLSGGQKARITLARAIYANTDIILLDDVLAALDVHTAKWIVDKCLRGDLIKGRTVIMVTHNVAMAKLVANYVVSMGIDGHIHSHGSISEALATDEILAEELSKDQEVLDKKTDEIDAPLVNAKADGKLIVAEEVEEGHVSWDSLKLYFKGLGGNHTLLFFTVFLAGLWLTELSNAVQTWFLGYWAGQYRENDPLQVDVFYYLGIFSLLMLIGVILYAGAFVFYTMGVFRASKSIHKQLIESVLGTTLRWLDITPTSRVIARCTVDVRAIDGPIAHGLWQLFETSLSMLVKFAAVILFTPLFFVPGVLVGALGGWCGQIYIAAQLGVKREMSNTQAPVLGHFGAAIAGLTSIRAYGAQNSMVNISLDRIDKYTRTARTFYNLNRWVSIRIDALGSLFAAALAYYLVYFQDHNPSNVGFSLNMAIGFSGMILWWVRVLNDFEIDGNSLERIRGYIDIEQEPKPTSAGIPPAYWPGSGKLSVEKLSAKYSADGPKVLHDISFNIESGERVGVVGRTGSGKSSLTLALLRCIFTEGTVYYDGVPTSSINLDALRSNITIIPQIPELLTGSLRKNLDLFEQYDDATLNGALRAAGLFALQNEMDEGKITLDSEISAGGGNLSVGQRQILALARAIVRGSKLLILDEATSAIDYKTDAVIQSSLRNELPRDTTLLTVAHRLQTIMDADKIMVLDAGRIVEFDTPKELLKLKNGMLRALVDESGDKHALYKMAGA</sequence>
<feature type="transmembrane region" description="Helical" evidence="10">
    <location>
        <begin position="1373"/>
        <end position="1393"/>
    </location>
</feature>
<organism evidence="13 14">
    <name type="scientific">Mycena venus</name>
    <dbReference type="NCBI Taxonomy" id="2733690"/>
    <lineage>
        <taxon>Eukaryota</taxon>
        <taxon>Fungi</taxon>
        <taxon>Dikarya</taxon>
        <taxon>Basidiomycota</taxon>
        <taxon>Agaricomycotina</taxon>
        <taxon>Agaricomycetes</taxon>
        <taxon>Agaricomycetidae</taxon>
        <taxon>Agaricales</taxon>
        <taxon>Marasmiineae</taxon>
        <taxon>Mycenaceae</taxon>
        <taxon>Mycena</taxon>
    </lineage>
</organism>
<evidence type="ECO:0000256" key="9">
    <source>
        <dbReference type="SAM" id="MobiDB-lite"/>
    </source>
</evidence>
<dbReference type="CDD" id="cd18604">
    <property type="entry name" value="ABC_6TM_VMR1_D2_like"/>
    <property type="match status" value="1"/>
</dbReference>
<dbReference type="CDD" id="cd03244">
    <property type="entry name" value="ABCC_MRP_domain2"/>
    <property type="match status" value="1"/>
</dbReference>
<feature type="transmembrane region" description="Helical" evidence="10">
    <location>
        <begin position="110"/>
        <end position="130"/>
    </location>
</feature>
<proteinExistence type="predicted"/>
<evidence type="ECO:0000256" key="3">
    <source>
        <dbReference type="ARBA" id="ARBA00022692"/>
    </source>
</evidence>
<dbReference type="SUPFAM" id="SSF52540">
    <property type="entry name" value="P-loop containing nucleoside triphosphate hydrolases"/>
    <property type="match status" value="2"/>
</dbReference>
<dbReference type="FunFam" id="3.40.50.300:FF:000838">
    <property type="entry name" value="ABC multidrug transporter (Eurofung)"/>
    <property type="match status" value="1"/>
</dbReference>
<keyword evidence="4" id="KW-0677">Repeat</keyword>
<dbReference type="FunFam" id="1.20.1560.10:FF:000013">
    <property type="entry name" value="ABC transporter C family member 2"/>
    <property type="match status" value="1"/>
</dbReference>
<evidence type="ECO:0000256" key="8">
    <source>
        <dbReference type="ARBA" id="ARBA00023136"/>
    </source>
</evidence>
<feature type="compositionally biased region" description="Low complexity" evidence="9">
    <location>
        <begin position="559"/>
        <end position="569"/>
    </location>
</feature>
<keyword evidence="3 10" id="KW-0812">Transmembrane</keyword>
<gene>
    <name evidence="13" type="ORF">MVEN_01638000</name>
</gene>
<feature type="transmembrane region" description="Helical" evidence="10">
    <location>
        <begin position="415"/>
        <end position="435"/>
    </location>
</feature>
<dbReference type="PANTHER" id="PTHR24223">
    <property type="entry name" value="ATP-BINDING CASSETTE SUB-FAMILY C"/>
    <property type="match status" value="1"/>
</dbReference>
<evidence type="ECO:0000259" key="12">
    <source>
        <dbReference type="PROSITE" id="PS50929"/>
    </source>
</evidence>
<dbReference type="PROSITE" id="PS50929">
    <property type="entry name" value="ABC_TM1F"/>
    <property type="match status" value="2"/>
</dbReference>
<feature type="compositionally biased region" description="Polar residues" evidence="9">
    <location>
        <begin position="515"/>
        <end position="526"/>
    </location>
</feature>
<evidence type="ECO:0000256" key="6">
    <source>
        <dbReference type="ARBA" id="ARBA00022840"/>
    </source>
</evidence>
<keyword evidence="7 10" id="KW-1133">Transmembrane helix</keyword>
<feature type="domain" description="ABC transporter" evidence="11">
    <location>
        <begin position="831"/>
        <end position="1097"/>
    </location>
</feature>
<comment type="caution">
    <text evidence="13">The sequence shown here is derived from an EMBL/GenBank/DDBJ whole genome shotgun (WGS) entry which is preliminary data.</text>
</comment>